<evidence type="ECO:0000313" key="1">
    <source>
        <dbReference type="EMBL" id="VDO32936.1"/>
    </source>
</evidence>
<evidence type="ECO:0000313" key="2">
    <source>
        <dbReference type="Proteomes" id="UP000268014"/>
    </source>
</evidence>
<keyword evidence="2" id="KW-1185">Reference proteome</keyword>
<dbReference type="Proteomes" id="UP000268014">
    <property type="component" value="Unassembled WGS sequence"/>
</dbReference>
<accession>A0A3P7UEI7</accession>
<dbReference type="AlphaFoldDB" id="A0A3P7UEI7"/>
<proteinExistence type="predicted"/>
<organism evidence="1 2">
    <name type="scientific">Haemonchus placei</name>
    <name type="common">Barber's pole worm</name>
    <dbReference type="NCBI Taxonomy" id="6290"/>
    <lineage>
        <taxon>Eukaryota</taxon>
        <taxon>Metazoa</taxon>
        <taxon>Ecdysozoa</taxon>
        <taxon>Nematoda</taxon>
        <taxon>Chromadorea</taxon>
        <taxon>Rhabditida</taxon>
        <taxon>Rhabditina</taxon>
        <taxon>Rhabditomorpha</taxon>
        <taxon>Strongyloidea</taxon>
        <taxon>Trichostrongylidae</taxon>
        <taxon>Haemonchus</taxon>
    </lineage>
</organism>
<name>A0A3P7UEI7_HAEPC</name>
<dbReference type="EMBL" id="UZAF01016725">
    <property type="protein sequence ID" value="VDO32936.1"/>
    <property type="molecule type" value="Genomic_DNA"/>
</dbReference>
<reference evidence="1 2" key="1">
    <citation type="submission" date="2018-11" db="EMBL/GenBank/DDBJ databases">
        <authorList>
            <consortium name="Pathogen Informatics"/>
        </authorList>
    </citation>
    <scope>NUCLEOTIDE SEQUENCE [LARGE SCALE GENOMIC DNA]</scope>
    <source>
        <strain evidence="1 2">MHpl1</strain>
    </source>
</reference>
<sequence>MKSTQLIDKRFSGNFRCKIGQQFVLKTSLRRNADLKFATYALFRIRGCVHPKGGTVGFNNVRDLLCRFWFMIRC</sequence>
<gene>
    <name evidence="1" type="ORF">HPLM_LOCUS7768</name>
</gene>
<protein>
    <submittedName>
        <fullName evidence="1">Uncharacterized protein</fullName>
    </submittedName>
</protein>